<dbReference type="Proteomes" id="UP000006868">
    <property type="component" value="Plasmid pSC2"/>
</dbReference>
<comment type="subcellular location">
    <subcellularLocation>
        <location evidence="4 6">Cytoplasm</location>
    </subcellularLocation>
</comment>
<dbReference type="GO" id="GO:0043022">
    <property type="term" value="F:ribosome binding"/>
    <property type="evidence" value="ECO:0007669"/>
    <property type="project" value="UniProtKB-ARBA"/>
</dbReference>
<dbReference type="OrthoDB" id="9806014at2"/>
<dbReference type="KEGG" id="ppm:PPSC2_26780"/>
<dbReference type="GO" id="GO:0003743">
    <property type="term" value="F:translation initiation factor activity"/>
    <property type="evidence" value="ECO:0007669"/>
    <property type="project" value="UniProtKB-UniRule"/>
</dbReference>
<keyword evidence="9" id="KW-0614">Plasmid</keyword>
<dbReference type="PANTHER" id="PTHR10938">
    <property type="entry name" value="TRANSLATION INITIATION FACTOR IF-3"/>
    <property type="match status" value="1"/>
</dbReference>
<evidence type="ECO:0000256" key="2">
    <source>
        <dbReference type="ARBA" id="ARBA00022540"/>
    </source>
</evidence>
<dbReference type="InterPro" id="IPR019814">
    <property type="entry name" value="Translation_initiation_fac_3_N"/>
</dbReference>
<organism evidence="9 10">
    <name type="scientific">Paenibacillus polymyxa (strain SC2)</name>
    <name type="common">Bacillus polymyxa</name>
    <dbReference type="NCBI Taxonomy" id="886882"/>
    <lineage>
        <taxon>Bacteria</taxon>
        <taxon>Bacillati</taxon>
        <taxon>Bacillota</taxon>
        <taxon>Bacilli</taxon>
        <taxon>Bacillales</taxon>
        <taxon>Paenibacillaceae</taxon>
        <taxon>Paenibacillus</taxon>
    </lineage>
</organism>
<dbReference type="eggNOG" id="COG0290">
    <property type="taxonomic scope" value="Bacteria"/>
</dbReference>
<dbReference type="SUPFAM" id="SSF55200">
    <property type="entry name" value="Translation initiation factor IF3, C-terminal domain"/>
    <property type="match status" value="1"/>
</dbReference>
<dbReference type="GO" id="GO:0005829">
    <property type="term" value="C:cytosol"/>
    <property type="evidence" value="ECO:0007669"/>
    <property type="project" value="TreeGrafter"/>
</dbReference>
<dbReference type="InterPro" id="IPR036788">
    <property type="entry name" value="T_IF-3_C_sf"/>
</dbReference>
<dbReference type="EMBL" id="CP002214">
    <property type="protein sequence ID" value="ADO59667.2"/>
    <property type="molecule type" value="Genomic_DNA"/>
</dbReference>
<feature type="domain" description="Translation initiation factor 3 N-terminal" evidence="8">
    <location>
        <begin position="1"/>
        <end position="69"/>
    </location>
</feature>
<dbReference type="NCBIfam" id="TIGR00168">
    <property type="entry name" value="infC"/>
    <property type="match status" value="1"/>
</dbReference>
<name>E3EJR9_PAEPS</name>
<dbReference type="InterPro" id="IPR001288">
    <property type="entry name" value="Translation_initiation_fac_3"/>
</dbReference>
<evidence type="ECO:0000256" key="1">
    <source>
        <dbReference type="ARBA" id="ARBA00005439"/>
    </source>
</evidence>
<dbReference type="GO" id="GO:0016020">
    <property type="term" value="C:membrane"/>
    <property type="evidence" value="ECO:0007669"/>
    <property type="project" value="TreeGrafter"/>
</dbReference>
<dbReference type="Gene3D" id="3.30.110.10">
    <property type="entry name" value="Translation initiation factor 3 (IF-3), C-terminal domain"/>
    <property type="match status" value="1"/>
</dbReference>
<dbReference type="PANTHER" id="PTHR10938:SF0">
    <property type="entry name" value="TRANSLATION INITIATION FACTOR IF-3, MITOCHONDRIAL"/>
    <property type="match status" value="1"/>
</dbReference>
<reference evidence="9 10" key="1">
    <citation type="journal article" date="2011" name="J. Bacteriol.">
        <title>Complete genome sequence of Paenibacillus polymyxa SC2, a strain of plant growth-promoting Rhizobacterium with broad-spectrum antimicrobial activity.</title>
        <authorList>
            <person name="Ma M."/>
            <person name="Wang C."/>
            <person name="Ding Y."/>
            <person name="Li L."/>
            <person name="Shen D."/>
            <person name="Jiang X."/>
            <person name="Guan D."/>
            <person name="Cao F."/>
            <person name="Chen H."/>
            <person name="Feng R."/>
            <person name="Wang X."/>
            <person name="Ge Y."/>
            <person name="Yao L."/>
            <person name="Bing X."/>
            <person name="Yang X."/>
            <person name="Li J."/>
            <person name="Du B."/>
        </authorList>
    </citation>
    <scope>NUCLEOTIDE SEQUENCE [LARGE SCALE GENOMIC DNA]</scope>
    <source>
        <strain evidence="9 10">SC2</strain>
        <plasmid evidence="10">pSC2</plasmid>
    </source>
</reference>
<comment type="function">
    <text evidence="4 6">IF-3 binds to the 30S ribosomal subunit and shifts the equilibrium between 70S ribosomes and their 50S and 30S subunits in favor of the free subunits, thus enhancing the availability of 30S subunits on which protein synthesis initiation begins.</text>
</comment>
<sequence>MNEQITAKEVRLIGSDGKQHGIYNLADALLIAEEAKLDLVNISPAATPPVCKVVNYGKFLYEQNRKEKEIRKNQKIVETKEVRFSARIDEHDFQTKSRNVQKFLKSGNRVKLSIQFKGREIAHSEIGLNILLRLAAEMEAFGSPERTPKLEGRQMIMFLNPKAS</sequence>
<dbReference type="GO" id="GO:0032790">
    <property type="term" value="P:ribosome disassembly"/>
    <property type="evidence" value="ECO:0007669"/>
    <property type="project" value="TreeGrafter"/>
</dbReference>
<gene>
    <name evidence="4" type="primary">infC</name>
    <name evidence="9" type="ORF">PPSC2_26780</name>
</gene>
<protein>
    <recommendedName>
        <fullName evidence="4 5">Translation initiation factor IF-3</fullName>
    </recommendedName>
</protein>
<keyword evidence="3 4" id="KW-0648">Protein biosynthesis</keyword>
<dbReference type="PROSITE" id="PS00938">
    <property type="entry name" value="IF3"/>
    <property type="match status" value="1"/>
</dbReference>
<dbReference type="FunFam" id="3.30.110.10:FF:000001">
    <property type="entry name" value="Translation initiation factor IF-3"/>
    <property type="match status" value="1"/>
</dbReference>
<feature type="domain" description="Translation initiation factor 3 C-terminal" evidence="7">
    <location>
        <begin position="77"/>
        <end position="162"/>
    </location>
</feature>
<dbReference type="AlphaFoldDB" id="E3EJR9"/>
<geneLocation type="plasmid" evidence="9 10">
    <name>pSC2</name>
</geneLocation>
<evidence type="ECO:0000256" key="5">
    <source>
        <dbReference type="NCBIfam" id="TIGR00168"/>
    </source>
</evidence>
<dbReference type="FunFam" id="3.10.20.80:FF:000001">
    <property type="entry name" value="Translation initiation factor IF-3"/>
    <property type="match status" value="1"/>
</dbReference>
<evidence type="ECO:0000256" key="3">
    <source>
        <dbReference type="ARBA" id="ARBA00022917"/>
    </source>
</evidence>
<dbReference type="SUPFAM" id="SSF54364">
    <property type="entry name" value="Translation initiation factor IF3, N-terminal domain"/>
    <property type="match status" value="1"/>
</dbReference>
<evidence type="ECO:0000256" key="4">
    <source>
        <dbReference type="HAMAP-Rule" id="MF_00080"/>
    </source>
</evidence>
<dbReference type="InterPro" id="IPR036787">
    <property type="entry name" value="T_IF-3_N_sf"/>
</dbReference>
<evidence type="ECO:0000313" key="9">
    <source>
        <dbReference type="EMBL" id="ADO59667.2"/>
    </source>
</evidence>
<evidence type="ECO:0000256" key="6">
    <source>
        <dbReference type="RuleBase" id="RU000646"/>
    </source>
</evidence>
<dbReference type="Gene3D" id="3.10.20.80">
    <property type="entry name" value="Translation initiation factor 3 (IF-3), N-terminal domain"/>
    <property type="match status" value="1"/>
</dbReference>
<evidence type="ECO:0000259" key="7">
    <source>
        <dbReference type="Pfam" id="PF00707"/>
    </source>
</evidence>
<proteinExistence type="inferred from homology"/>
<evidence type="ECO:0000259" key="8">
    <source>
        <dbReference type="Pfam" id="PF05198"/>
    </source>
</evidence>
<dbReference type="HAMAP" id="MF_00080">
    <property type="entry name" value="IF_3"/>
    <property type="match status" value="1"/>
</dbReference>
<comment type="similarity">
    <text evidence="1 4 6">Belongs to the IF-3 family.</text>
</comment>
<comment type="subunit">
    <text evidence="4 6">Monomer.</text>
</comment>
<keyword evidence="4" id="KW-0963">Cytoplasm</keyword>
<dbReference type="PATRIC" id="fig|886882.15.peg.5661"/>
<evidence type="ECO:0000313" key="10">
    <source>
        <dbReference type="Proteomes" id="UP000006868"/>
    </source>
</evidence>
<dbReference type="Pfam" id="PF05198">
    <property type="entry name" value="IF3_N"/>
    <property type="match status" value="1"/>
</dbReference>
<dbReference type="Pfam" id="PF00707">
    <property type="entry name" value="IF3_C"/>
    <property type="match status" value="1"/>
</dbReference>
<dbReference type="InterPro" id="IPR019813">
    <property type="entry name" value="Translation_initiation_fac3_CS"/>
</dbReference>
<accession>E3EJR9</accession>
<dbReference type="HOGENOM" id="CLU_054919_3_2_9"/>
<dbReference type="InterPro" id="IPR019815">
    <property type="entry name" value="Translation_initiation_fac_3_C"/>
</dbReference>
<keyword evidence="2 4" id="KW-0396">Initiation factor</keyword>